<dbReference type="Pfam" id="PF08889">
    <property type="entry name" value="WbqC"/>
    <property type="match status" value="1"/>
</dbReference>
<dbReference type="Proteomes" id="UP000179242">
    <property type="component" value="Unassembled WGS sequence"/>
</dbReference>
<gene>
    <name evidence="1" type="ORF">A2438_07715</name>
</gene>
<dbReference type="InterPro" id="IPR014985">
    <property type="entry name" value="WbqC"/>
</dbReference>
<accession>A0A1F4U380</accession>
<comment type="caution">
    <text evidence="1">The sequence shown here is derived from an EMBL/GenBank/DDBJ whole genome shotgun (WGS) entry which is preliminary data.</text>
</comment>
<name>A0A1F4U380_UNCSA</name>
<reference evidence="1 2" key="1">
    <citation type="journal article" date="2016" name="Nat. Commun.">
        <title>Thousands of microbial genomes shed light on interconnected biogeochemical processes in an aquifer system.</title>
        <authorList>
            <person name="Anantharaman K."/>
            <person name="Brown C.T."/>
            <person name="Hug L.A."/>
            <person name="Sharon I."/>
            <person name="Castelle C.J."/>
            <person name="Probst A.J."/>
            <person name="Thomas B.C."/>
            <person name="Singh A."/>
            <person name="Wilkins M.J."/>
            <person name="Karaoz U."/>
            <person name="Brodie E.L."/>
            <person name="Williams K.H."/>
            <person name="Hubbard S.S."/>
            <person name="Banfield J.F."/>
        </authorList>
    </citation>
    <scope>NUCLEOTIDE SEQUENCE [LARGE SCALE GENOMIC DNA]</scope>
</reference>
<proteinExistence type="predicted"/>
<evidence type="ECO:0000313" key="1">
    <source>
        <dbReference type="EMBL" id="OGC39435.1"/>
    </source>
</evidence>
<dbReference type="EMBL" id="MEUJ01000008">
    <property type="protein sequence ID" value="OGC39435.1"/>
    <property type="molecule type" value="Genomic_DNA"/>
</dbReference>
<dbReference type="AlphaFoldDB" id="A0A1F4U380"/>
<protein>
    <recommendedName>
        <fullName evidence="3">WbqC-like protein</fullName>
    </recommendedName>
</protein>
<evidence type="ECO:0000313" key="2">
    <source>
        <dbReference type="Proteomes" id="UP000179242"/>
    </source>
</evidence>
<organism evidence="1 2">
    <name type="scientific">candidate division WOR-1 bacterium RIFOXYC2_FULL_46_14</name>
    <dbReference type="NCBI Taxonomy" id="1802587"/>
    <lineage>
        <taxon>Bacteria</taxon>
        <taxon>Bacillati</taxon>
        <taxon>Saganbacteria</taxon>
    </lineage>
</organism>
<sequence length="240" mass="28064">MKAVIMQPTYLPWIGYFDLMDQSDVFVFLDDVQFEKQSWQSRNRIKTLQGELWLSVPVVKKFPQLLKDVEINNATAWSKTHFKSIVQNYQKAAYFKDLIKDYEMIYETGWSKLAELNIKLIKTIVTRLNLAKKMLFSSELNCTGNRVGRLINICKAVGADTYLSPLGSKGYIDEDNRFEAEGVKLEYQQYTCPQYRQQYGDFIPFMSTIDLLFNEGDRSLQIIRSGREEYRGEDVHNSRK</sequence>
<evidence type="ECO:0008006" key="3">
    <source>
        <dbReference type="Google" id="ProtNLM"/>
    </source>
</evidence>